<feature type="transmembrane region" description="Helical" evidence="1">
    <location>
        <begin position="262"/>
        <end position="289"/>
    </location>
</feature>
<dbReference type="Pfam" id="PF13795">
    <property type="entry name" value="HupE_UreJ_2"/>
    <property type="match status" value="1"/>
</dbReference>
<keyword evidence="1" id="KW-0472">Membrane</keyword>
<dbReference type="InterPro" id="IPR032809">
    <property type="entry name" value="Put_HupE_UreJ"/>
</dbReference>
<keyword evidence="1" id="KW-0812">Transmembrane</keyword>
<evidence type="ECO:0000256" key="2">
    <source>
        <dbReference type="SAM" id="SignalP"/>
    </source>
</evidence>
<dbReference type="OrthoDB" id="9808870at2"/>
<feature type="signal peptide" evidence="2">
    <location>
        <begin position="1"/>
        <end position="19"/>
    </location>
</feature>
<sequence>MRRSLMLLMLILVSPMGFCDDMRPASLTIQHSSDTVYDVIFKVPARDGARLKLDVYFDPDTSQQGVLHGYFTNQAYVSKWQITRADLLGLEVAVDGLTENSADVLLRIIDNQGNIQTSVLNADQQHYKFADNYQQTNTLMLYTFLGIEHILIGLDHLLFVACLIYISRTGRKLLLTITGFTLAHSLTLILATTQLVQLPIAPVEAVIALSIVLLAMEISKNKANSITMKYPVAVSTSFGLLHGFGFASVLSDIGLPANEMWVALLSFNIGVEIGQLLFVAALFALFFLSKLLMKTLTLDKLRFFVSYSCGSLAMYWMIQRLAAF</sequence>
<comment type="caution">
    <text evidence="3">The sequence shown here is derived from an EMBL/GenBank/DDBJ whole genome shotgun (WGS) entry which is preliminary data.</text>
</comment>
<dbReference type="EMBL" id="VCBC01000008">
    <property type="protein sequence ID" value="TLU65117.1"/>
    <property type="molecule type" value="Genomic_DNA"/>
</dbReference>
<reference evidence="3 4" key="1">
    <citation type="submission" date="2019-05" db="EMBL/GenBank/DDBJ databases">
        <title>Genome sequences of Thalassotalea litorea 1K03283.</title>
        <authorList>
            <person name="Zhang D."/>
        </authorList>
    </citation>
    <scope>NUCLEOTIDE SEQUENCE [LARGE SCALE GENOMIC DNA]</scope>
    <source>
        <strain evidence="3 4">MCCC 1K03283</strain>
    </source>
</reference>
<accession>A0A5R9IM24</accession>
<keyword evidence="4" id="KW-1185">Reference proteome</keyword>
<dbReference type="AlphaFoldDB" id="A0A5R9IM24"/>
<gene>
    <name evidence="3" type="ORF">FE810_09325</name>
</gene>
<feature type="chain" id="PRO_5024408351" evidence="2">
    <location>
        <begin position="20"/>
        <end position="324"/>
    </location>
</feature>
<protein>
    <submittedName>
        <fullName evidence="3">HupE/UreJ family protein</fullName>
    </submittedName>
</protein>
<keyword evidence="2" id="KW-0732">Signal</keyword>
<feature type="transmembrane region" description="Helical" evidence="1">
    <location>
        <begin position="139"/>
        <end position="166"/>
    </location>
</feature>
<dbReference type="RefSeq" id="WP_138319787.1">
    <property type="nucleotide sequence ID" value="NZ_VCBC01000008.1"/>
</dbReference>
<evidence type="ECO:0000256" key="1">
    <source>
        <dbReference type="SAM" id="Phobius"/>
    </source>
</evidence>
<organism evidence="3 4">
    <name type="scientific">Thalassotalea litorea</name>
    <dbReference type="NCBI Taxonomy" id="2020715"/>
    <lineage>
        <taxon>Bacteria</taxon>
        <taxon>Pseudomonadati</taxon>
        <taxon>Pseudomonadota</taxon>
        <taxon>Gammaproteobacteria</taxon>
        <taxon>Alteromonadales</taxon>
        <taxon>Colwelliaceae</taxon>
        <taxon>Thalassotalea</taxon>
    </lineage>
</organism>
<name>A0A5R9IM24_9GAMM</name>
<feature type="transmembrane region" description="Helical" evidence="1">
    <location>
        <begin position="173"/>
        <end position="192"/>
    </location>
</feature>
<feature type="transmembrane region" description="Helical" evidence="1">
    <location>
        <begin position="230"/>
        <end position="250"/>
    </location>
</feature>
<evidence type="ECO:0000313" key="4">
    <source>
        <dbReference type="Proteomes" id="UP000307790"/>
    </source>
</evidence>
<keyword evidence="1" id="KW-1133">Transmembrane helix</keyword>
<feature type="transmembrane region" description="Helical" evidence="1">
    <location>
        <begin position="301"/>
        <end position="318"/>
    </location>
</feature>
<proteinExistence type="predicted"/>
<feature type="transmembrane region" description="Helical" evidence="1">
    <location>
        <begin position="198"/>
        <end position="218"/>
    </location>
</feature>
<dbReference type="Proteomes" id="UP000307790">
    <property type="component" value="Unassembled WGS sequence"/>
</dbReference>
<evidence type="ECO:0000313" key="3">
    <source>
        <dbReference type="EMBL" id="TLU65117.1"/>
    </source>
</evidence>